<feature type="region of interest" description="Disordered" evidence="13">
    <location>
        <begin position="688"/>
        <end position="710"/>
    </location>
</feature>
<accession>A0A8T9CR57</accession>
<keyword evidence="5 12" id="KW-0926">Vacuole</keyword>
<keyword evidence="7 12" id="KW-0378">Hydrolase</keyword>
<evidence type="ECO:0000313" key="15">
    <source>
        <dbReference type="EMBL" id="TVY85133.1"/>
    </source>
</evidence>
<evidence type="ECO:0000256" key="8">
    <source>
        <dbReference type="ARBA" id="ARBA00022968"/>
    </source>
</evidence>
<dbReference type="Gene3D" id="3.60.21.10">
    <property type="match status" value="1"/>
</dbReference>
<dbReference type="PIRSF" id="PIRSF027093">
    <property type="entry name" value="EndopolyPtase_N1"/>
    <property type="match status" value="1"/>
</dbReference>
<proteinExistence type="inferred from homology"/>
<keyword evidence="14" id="KW-0732">Signal</keyword>
<name>A0A8T9CR57_9HELO</name>
<comment type="subcellular location">
    <subcellularLocation>
        <location evidence="1">Vacuole membrane</location>
        <topology evidence="1">Single-pass type II membrane protein</topology>
    </subcellularLocation>
</comment>
<evidence type="ECO:0000256" key="2">
    <source>
        <dbReference type="ARBA" id="ARBA00010399"/>
    </source>
</evidence>
<dbReference type="GO" id="GO:0006798">
    <property type="term" value="P:polyphosphate catabolic process"/>
    <property type="evidence" value="ECO:0007669"/>
    <property type="project" value="TreeGrafter"/>
</dbReference>
<evidence type="ECO:0000256" key="10">
    <source>
        <dbReference type="ARBA" id="ARBA00023136"/>
    </source>
</evidence>
<evidence type="ECO:0000256" key="7">
    <source>
        <dbReference type="ARBA" id="ARBA00022801"/>
    </source>
</evidence>
<feature type="compositionally biased region" description="Basic residues" evidence="13">
    <location>
        <begin position="647"/>
        <end position="662"/>
    </location>
</feature>
<comment type="caution">
    <text evidence="15">The sequence shown here is derived from an EMBL/GenBank/DDBJ whole genome shotgun (WGS) entry which is preliminary data.</text>
</comment>
<dbReference type="GO" id="GO:0008081">
    <property type="term" value="F:phosphoric diester hydrolase activity"/>
    <property type="evidence" value="ECO:0007669"/>
    <property type="project" value="TreeGrafter"/>
</dbReference>
<keyword evidence="10 12" id="KW-0472">Membrane</keyword>
<keyword evidence="11" id="KW-0325">Glycoprotein</keyword>
<evidence type="ECO:0000256" key="11">
    <source>
        <dbReference type="ARBA" id="ARBA00023180"/>
    </source>
</evidence>
<feature type="signal peptide" evidence="14">
    <location>
        <begin position="1"/>
        <end position="18"/>
    </location>
</feature>
<dbReference type="SUPFAM" id="SSF56300">
    <property type="entry name" value="Metallo-dependent phosphatases"/>
    <property type="match status" value="1"/>
</dbReference>
<evidence type="ECO:0000256" key="1">
    <source>
        <dbReference type="ARBA" id="ARBA00004576"/>
    </source>
</evidence>
<feature type="chain" id="PRO_5035737223" description="Endopolyphosphatase" evidence="14">
    <location>
        <begin position="19"/>
        <end position="710"/>
    </location>
</feature>
<evidence type="ECO:0000256" key="14">
    <source>
        <dbReference type="SAM" id="SignalP"/>
    </source>
</evidence>
<feature type="region of interest" description="Disordered" evidence="13">
    <location>
        <begin position="641"/>
        <end position="662"/>
    </location>
</feature>
<feature type="region of interest" description="Disordered" evidence="13">
    <location>
        <begin position="370"/>
        <end position="401"/>
    </location>
</feature>
<evidence type="ECO:0000256" key="6">
    <source>
        <dbReference type="ARBA" id="ARBA00022692"/>
    </source>
</evidence>
<comment type="function">
    <text evidence="12">Catalyzes the hydrolysis of inorganic polyphosphate (polyP) chains of many hundreds of phosphate residues into shorter lengths.</text>
</comment>
<dbReference type="GO" id="GO:0000324">
    <property type="term" value="C:fungal-type vacuole"/>
    <property type="evidence" value="ECO:0007669"/>
    <property type="project" value="TreeGrafter"/>
</dbReference>
<dbReference type="GO" id="GO:0000298">
    <property type="term" value="F:endopolyphosphatase activity"/>
    <property type="evidence" value="ECO:0007669"/>
    <property type="project" value="UniProtKB-EC"/>
</dbReference>
<feature type="compositionally biased region" description="Basic residues" evidence="13">
    <location>
        <begin position="484"/>
        <end position="496"/>
    </location>
</feature>
<dbReference type="EMBL" id="QGMK01000027">
    <property type="protein sequence ID" value="TVY85133.1"/>
    <property type="molecule type" value="Genomic_DNA"/>
</dbReference>
<protein>
    <recommendedName>
        <fullName evidence="4 12">Endopolyphosphatase</fullName>
        <ecNumber evidence="3 12">3.6.1.10</ecNumber>
    </recommendedName>
</protein>
<evidence type="ECO:0000313" key="16">
    <source>
        <dbReference type="Proteomes" id="UP000469558"/>
    </source>
</evidence>
<reference evidence="15 16" key="1">
    <citation type="submission" date="2018-05" db="EMBL/GenBank/DDBJ databases">
        <title>Genome sequencing and assembly of the regulated plant pathogen Lachnellula willkommii and related sister species for the development of diagnostic species identification markers.</title>
        <authorList>
            <person name="Giroux E."/>
            <person name="Bilodeau G."/>
        </authorList>
    </citation>
    <scope>NUCLEOTIDE SEQUENCE [LARGE SCALE GENOMIC DNA]</scope>
    <source>
        <strain evidence="15 16">CBS 268.59</strain>
    </source>
</reference>
<dbReference type="Proteomes" id="UP000469558">
    <property type="component" value="Unassembled WGS sequence"/>
</dbReference>
<keyword evidence="8" id="KW-0735">Signal-anchor</keyword>
<evidence type="ECO:0000256" key="13">
    <source>
        <dbReference type="SAM" id="MobiDB-lite"/>
    </source>
</evidence>
<dbReference type="OrthoDB" id="348678at2759"/>
<dbReference type="InterPro" id="IPR029052">
    <property type="entry name" value="Metallo-depent_PP-like"/>
</dbReference>
<feature type="region of interest" description="Disordered" evidence="13">
    <location>
        <begin position="439"/>
        <end position="519"/>
    </location>
</feature>
<gene>
    <name evidence="15" type="primary">epp-1</name>
    <name evidence="15" type="ORF">LSUE1_G000420</name>
</gene>
<evidence type="ECO:0000256" key="12">
    <source>
        <dbReference type="PIRNR" id="PIRNR027093"/>
    </source>
</evidence>
<keyword evidence="16" id="KW-1185">Reference proteome</keyword>
<evidence type="ECO:0000256" key="5">
    <source>
        <dbReference type="ARBA" id="ARBA00022554"/>
    </source>
</evidence>
<dbReference type="EC" id="3.6.1.10" evidence="3 12"/>
<dbReference type="PANTHER" id="PTHR10340">
    <property type="entry name" value="SPHINGOMYELIN PHOSPHODIESTERASE"/>
    <property type="match status" value="1"/>
</dbReference>
<organism evidence="15 16">
    <name type="scientific">Lachnellula suecica</name>
    <dbReference type="NCBI Taxonomy" id="602035"/>
    <lineage>
        <taxon>Eukaryota</taxon>
        <taxon>Fungi</taxon>
        <taxon>Dikarya</taxon>
        <taxon>Ascomycota</taxon>
        <taxon>Pezizomycotina</taxon>
        <taxon>Leotiomycetes</taxon>
        <taxon>Helotiales</taxon>
        <taxon>Lachnaceae</taxon>
        <taxon>Lachnellula</taxon>
    </lineage>
</organism>
<dbReference type="GO" id="GO:0004309">
    <property type="term" value="F:exopolyphosphatase activity"/>
    <property type="evidence" value="ECO:0007669"/>
    <property type="project" value="TreeGrafter"/>
</dbReference>
<dbReference type="InterPro" id="IPR012358">
    <property type="entry name" value="EndopolyPtase_N1"/>
</dbReference>
<evidence type="ECO:0000256" key="9">
    <source>
        <dbReference type="ARBA" id="ARBA00022989"/>
    </source>
</evidence>
<dbReference type="GO" id="GO:0005774">
    <property type="term" value="C:vacuolar membrane"/>
    <property type="evidence" value="ECO:0007669"/>
    <property type="project" value="UniProtKB-SubCell"/>
</dbReference>
<dbReference type="AlphaFoldDB" id="A0A8T9CR57"/>
<sequence length="710" mass="81525">MRTTAPFIAASLLHISYATPIRPTADLQVPLEDLTSPSLHDQPQASKLHGRFLHITDLHPDPWYSVHSSTDEDDACHRGKGVAGTYGAETSDCDTPFALINATFKWIEENIRDTIDFVIWTGDSARHDSDELIPRNQDEVLDTNRWIAGKFAETFSKPDDAKNVLTIPIVSTFGNNDILPHNILLSGPNKWLKTYTNIWDKFIPEEQKHGFERGGWYYKEVIPHKLAVFSLNTLYFFSHNAAVDGCALRSEPGYEHFEWLRIQLQFMRDRGMKAILTGHVPPARTDSKELWDETCWQKYTLWLQQYRDVVVGGIFGHMNIDHFMLHDTKEVDLLTVQGQPSITGEVRALMDDEFTIMSANDYLEELREHWSDLPNPPQTSNDKDENASRKKGKKSKKDKLLEKMGGPWGERFIVTQVGPSVVPNYFPTLRVIEYNTTGLDQAAGSGAPPTAVHDVKAEDDEDYDLDERDEVGDLDENDDESIAKKHKKKKKGKHPKNPSNPDLVVPSPPSKGSPPGPAYSPQTLTMLGYTQYFANLTFLNNAKFVDPDESDPLEDDFEIDKWRGGKHKGKHPKEKIPHPRPFQYQVEYDTFTDPIYKLKDMTVRSYIKLAHRIGQYKPEKGDEIDDVEDFERAEYDDYNDEFDAEKHKKKKHKKKKHHKQKEKNKVWLRFIRRAFVGTLEDAELRSFSEDGPFETDPWEQVPVDHHDGEL</sequence>
<keyword evidence="6" id="KW-0812">Transmembrane</keyword>
<dbReference type="PANTHER" id="PTHR10340:SF55">
    <property type="entry name" value="ENDOPOLYPHOSPHATASE"/>
    <property type="match status" value="1"/>
</dbReference>
<feature type="compositionally biased region" description="Acidic residues" evidence="13">
    <location>
        <begin position="457"/>
        <end position="480"/>
    </location>
</feature>
<evidence type="ECO:0000256" key="3">
    <source>
        <dbReference type="ARBA" id="ARBA00012459"/>
    </source>
</evidence>
<evidence type="ECO:0000256" key="4">
    <source>
        <dbReference type="ARBA" id="ARBA00014458"/>
    </source>
</evidence>
<feature type="compositionally biased region" description="Pro residues" evidence="13">
    <location>
        <begin position="506"/>
        <end position="518"/>
    </location>
</feature>
<comment type="similarity">
    <text evidence="2">Belongs to the endopolyphosphatase PPN1 family.</text>
</comment>
<dbReference type="FunFam" id="3.60.21.10:FF:000082">
    <property type="entry name" value="Endopolyphosphatase"/>
    <property type="match status" value="1"/>
</dbReference>
<keyword evidence="9" id="KW-1133">Transmembrane helix</keyword>
<comment type="catalytic activity">
    <reaction evidence="12">
        <text>[phosphate](n+1) + n H2O = (n+1) phosphate + n H(+)</text>
        <dbReference type="Rhea" id="RHEA:22452"/>
        <dbReference type="Rhea" id="RHEA-COMP:14280"/>
        <dbReference type="ChEBI" id="CHEBI:15377"/>
        <dbReference type="ChEBI" id="CHEBI:15378"/>
        <dbReference type="ChEBI" id="CHEBI:16838"/>
        <dbReference type="ChEBI" id="CHEBI:43474"/>
        <dbReference type="EC" id="3.6.1.10"/>
    </reaction>
</comment>